<sequence length="68" mass="7674">MNQSNPSRDHQLCFRSLFHSGRGYAFPCDPQGQVDLDGMSEQARNNYFYARAMVGRELSAPAVEPTLH</sequence>
<keyword evidence="2" id="KW-1185">Reference proteome</keyword>
<name>A0ABR9S126_9BURK</name>
<protein>
    <submittedName>
        <fullName evidence="1">Uncharacterized protein</fullName>
    </submittedName>
</protein>
<comment type="caution">
    <text evidence="1">The sequence shown here is derived from an EMBL/GenBank/DDBJ whole genome shotgun (WGS) entry which is preliminary data.</text>
</comment>
<evidence type="ECO:0000313" key="2">
    <source>
        <dbReference type="Proteomes" id="UP000806285"/>
    </source>
</evidence>
<dbReference type="RefSeq" id="WP_193675337.1">
    <property type="nucleotide sequence ID" value="NZ_JADDIV010000001.1"/>
</dbReference>
<gene>
    <name evidence="1" type="ORF">IM787_04070</name>
</gene>
<reference evidence="1 2" key="1">
    <citation type="submission" date="2020-10" db="EMBL/GenBank/DDBJ databases">
        <title>Ramlibacter sp. HM2 16S ribosomal RNA gene Genome sequencing and assembly.</title>
        <authorList>
            <person name="Kang M."/>
        </authorList>
    </citation>
    <scope>NUCLEOTIDE SEQUENCE [LARGE SCALE GENOMIC DNA]</scope>
    <source>
        <strain evidence="1 2">HM2</strain>
    </source>
</reference>
<proteinExistence type="predicted"/>
<evidence type="ECO:0000313" key="1">
    <source>
        <dbReference type="EMBL" id="MBE7366737.1"/>
    </source>
</evidence>
<dbReference type="EMBL" id="JADDIV010000001">
    <property type="protein sequence ID" value="MBE7366737.1"/>
    <property type="molecule type" value="Genomic_DNA"/>
</dbReference>
<dbReference type="Proteomes" id="UP000806285">
    <property type="component" value="Unassembled WGS sequence"/>
</dbReference>
<organism evidence="1 2">
    <name type="scientific">Ramlibacter pallidus</name>
    <dbReference type="NCBI Taxonomy" id="2780087"/>
    <lineage>
        <taxon>Bacteria</taxon>
        <taxon>Pseudomonadati</taxon>
        <taxon>Pseudomonadota</taxon>
        <taxon>Betaproteobacteria</taxon>
        <taxon>Burkholderiales</taxon>
        <taxon>Comamonadaceae</taxon>
        <taxon>Ramlibacter</taxon>
    </lineage>
</organism>
<accession>A0ABR9S126</accession>